<dbReference type="Gene3D" id="3.40.50.1820">
    <property type="entry name" value="alpha/beta hydrolase"/>
    <property type="match status" value="1"/>
</dbReference>
<dbReference type="SUPFAM" id="SSF53474">
    <property type="entry name" value="alpha/beta-Hydrolases"/>
    <property type="match status" value="1"/>
</dbReference>
<evidence type="ECO:0008006" key="2">
    <source>
        <dbReference type="Google" id="ProtNLM"/>
    </source>
</evidence>
<name>A0A382HIS6_9ZZZZ</name>
<evidence type="ECO:0000313" key="1">
    <source>
        <dbReference type="EMBL" id="SVB86381.1"/>
    </source>
</evidence>
<feature type="non-terminal residue" evidence="1">
    <location>
        <position position="37"/>
    </location>
</feature>
<organism evidence="1">
    <name type="scientific">marine metagenome</name>
    <dbReference type="NCBI Taxonomy" id="408172"/>
    <lineage>
        <taxon>unclassified sequences</taxon>
        <taxon>metagenomes</taxon>
        <taxon>ecological metagenomes</taxon>
    </lineage>
</organism>
<protein>
    <recommendedName>
        <fullName evidence="2">AB hydrolase-1 domain-containing protein</fullName>
    </recommendedName>
</protein>
<dbReference type="InterPro" id="IPR029058">
    <property type="entry name" value="AB_hydrolase_fold"/>
</dbReference>
<reference evidence="1" key="1">
    <citation type="submission" date="2018-05" db="EMBL/GenBank/DDBJ databases">
        <authorList>
            <person name="Lanie J.A."/>
            <person name="Ng W.-L."/>
            <person name="Kazmierczak K.M."/>
            <person name="Andrzejewski T.M."/>
            <person name="Davidsen T.M."/>
            <person name="Wayne K.J."/>
            <person name="Tettelin H."/>
            <person name="Glass J.I."/>
            <person name="Rusch D."/>
            <person name="Podicherti R."/>
            <person name="Tsui H.-C.T."/>
            <person name="Winkler M.E."/>
        </authorList>
    </citation>
    <scope>NUCLEOTIDE SEQUENCE</scope>
</reference>
<sequence length="37" mass="4218">MKHSTSDGTVYQRNGFGPTVVLIHGLGMNRAMWQWQL</sequence>
<dbReference type="EMBL" id="UINC01061133">
    <property type="protein sequence ID" value="SVB86381.1"/>
    <property type="molecule type" value="Genomic_DNA"/>
</dbReference>
<accession>A0A382HIS6</accession>
<gene>
    <name evidence="1" type="ORF">METZ01_LOCUS239235</name>
</gene>
<dbReference type="AlphaFoldDB" id="A0A382HIS6"/>
<proteinExistence type="predicted"/>